<feature type="domain" description="HNH nuclease" evidence="1">
    <location>
        <begin position="206"/>
        <end position="255"/>
    </location>
</feature>
<evidence type="ECO:0000259" key="1">
    <source>
        <dbReference type="Pfam" id="PF13391"/>
    </source>
</evidence>
<protein>
    <recommendedName>
        <fullName evidence="1">HNH nuclease domain-containing protein</fullName>
    </recommendedName>
</protein>
<dbReference type="AlphaFoldDB" id="F5XEN2"/>
<organism evidence="2 3">
    <name type="scientific">Microlunatus phosphovorus (strain ATCC 700054 / DSM 10555 / JCM 9379 / NBRC 101784 / NCIMB 13414 / VKM Ac-1990 / NM-1)</name>
    <dbReference type="NCBI Taxonomy" id="1032480"/>
    <lineage>
        <taxon>Bacteria</taxon>
        <taxon>Bacillati</taxon>
        <taxon>Actinomycetota</taxon>
        <taxon>Actinomycetes</taxon>
        <taxon>Propionibacteriales</taxon>
        <taxon>Propionibacteriaceae</taxon>
        <taxon>Microlunatus</taxon>
    </lineage>
</organism>
<dbReference type="OrthoDB" id="4464809at2"/>
<dbReference type="HOGENOM" id="CLU_077422_0_0_11"/>
<dbReference type="InterPro" id="IPR003615">
    <property type="entry name" value="HNH_nuc"/>
</dbReference>
<gene>
    <name evidence="2" type="ordered locus">MLP_22340</name>
</gene>
<evidence type="ECO:0000313" key="2">
    <source>
        <dbReference type="EMBL" id="BAK35248.1"/>
    </source>
</evidence>
<dbReference type="STRING" id="1032480.MLP_22340"/>
<dbReference type="KEGG" id="mph:MLP_22340"/>
<dbReference type="REBASE" id="780772">
    <property type="entry name" value="MphNM1MrrP"/>
</dbReference>
<dbReference type="EMBL" id="AP012204">
    <property type="protein sequence ID" value="BAK35248.1"/>
    <property type="molecule type" value="Genomic_DNA"/>
</dbReference>
<sequence length="309" mass="34636">MRAVIGVTDNDWAAYLRDRPSITEASFWIPSARVAFRALSVGEPFLFKTHWPQNQLVGGGFFSGYALLTVSEAWDLFQEGNGVGSKAELATAIARYRRAAPDLAAVIGCVLLRDLFFVPAGETLDAPRDFAKNIVNFKGYDLTGAGRHVDLMFDTMLARAEVRVDPEEGESSVVAGPVFGRDRLVRARVGQQAFKGLVLTSYERRCAITGNHIRPTLEAAHIRPVSRAGENRVDNGLLLRSDVHTLFDLGYLGINERYELQVSRRLREEWGNGREFYDRAGQPIRIPDTRANRPDRRAIEWHMDTIFLS</sequence>
<dbReference type="RefSeq" id="WP_013863120.1">
    <property type="nucleotide sequence ID" value="NC_015635.1"/>
</dbReference>
<name>F5XEN2_MICPN</name>
<dbReference type="eggNOG" id="COG3440">
    <property type="taxonomic scope" value="Bacteria"/>
</dbReference>
<keyword evidence="3" id="KW-1185">Reference proteome</keyword>
<accession>F5XEN2</accession>
<evidence type="ECO:0000313" key="3">
    <source>
        <dbReference type="Proteomes" id="UP000007947"/>
    </source>
</evidence>
<proteinExistence type="predicted"/>
<reference evidence="2 3" key="1">
    <citation type="submission" date="2011-05" db="EMBL/GenBank/DDBJ databases">
        <title>Whole genome sequence of Microlunatus phosphovorus NM-1.</title>
        <authorList>
            <person name="Hosoyama A."/>
            <person name="Sasaki K."/>
            <person name="Harada T."/>
            <person name="Igarashi R."/>
            <person name="Kawakoshi A."/>
            <person name="Sasagawa M."/>
            <person name="Fukada J."/>
            <person name="Nakamura S."/>
            <person name="Katano Y."/>
            <person name="Hanada S."/>
            <person name="Kamagata Y."/>
            <person name="Nakamura N."/>
            <person name="Yamazaki S."/>
            <person name="Fujita N."/>
        </authorList>
    </citation>
    <scope>NUCLEOTIDE SEQUENCE [LARGE SCALE GENOMIC DNA]</scope>
    <source>
        <strain evidence="3">ATCC 700054 / DSM 10555 / JCM 9379 / NBRC 101784 / NCIMB 13414 / VKM Ac-1990 / NM-1</strain>
    </source>
</reference>
<dbReference type="Proteomes" id="UP000007947">
    <property type="component" value="Chromosome"/>
</dbReference>
<dbReference type="Pfam" id="PF13391">
    <property type="entry name" value="HNH_2"/>
    <property type="match status" value="1"/>
</dbReference>